<evidence type="ECO:0000313" key="2">
    <source>
        <dbReference type="EMBL" id="OBA26171.1"/>
    </source>
</evidence>
<protein>
    <submittedName>
        <fullName evidence="2">Uncharacterized protein</fullName>
    </submittedName>
</protein>
<dbReference type="AlphaFoldDB" id="A0A1B7TBR8"/>
<dbReference type="EMBL" id="LXPE01000022">
    <property type="protein sequence ID" value="OBA26171.1"/>
    <property type="molecule type" value="Genomic_DNA"/>
</dbReference>
<name>A0A1B7TBR8_9ASCO</name>
<sequence>MIFRRRMSSNANNRQRPNVVINHTTSPFTSSFTNQNIRYFNTFIKFLYRFIMLVLLPIGLGNFARILIDQLTYSKTGIRNELVHYWQSMEVLSPLKDEFNTTSENNYKLVYIGANSGSIIGEYHNIIVFYTSKMIRSYIINNEDTFVKRFLLKWYSLIVKTLTTSLLLVYGSITTCYMWFALVFFSVCVCVSIYMKFKSMIKIITNML</sequence>
<dbReference type="Proteomes" id="UP000092321">
    <property type="component" value="Unassembled WGS sequence"/>
</dbReference>
<proteinExistence type="predicted"/>
<keyword evidence="1" id="KW-0812">Transmembrane</keyword>
<feature type="transmembrane region" description="Helical" evidence="1">
    <location>
        <begin position="46"/>
        <end position="68"/>
    </location>
</feature>
<feature type="transmembrane region" description="Helical" evidence="1">
    <location>
        <begin position="151"/>
        <end position="171"/>
    </location>
</feature>
<evidence type="ECO:0000256" key="1">
    <source>
        <dbReference type="SAM" id="Phobius"/>
    </source>
</evidence>
<dbReference type="OrthoDB" id="4060403at2759"/>
<keyword evidence="3" id="KW-1185">Reference proteome</keyword>
<keyword evidence="1" id="KW-1133">Transmembrane helix</keyword>
<keyword evidence="1" id="KW-0472">Membrane</keyword>
<comment type="caution">
    <text evidence="2">The sequence shown here is derived from an EMBL/GenBank/DDBJ whole genome shotgun (WGS) entry which is preliminary data.</text>
</comment>
<reference evidence="3" key="1">
    <citation type="journal article" date="2016" name="Proc. Natl. Acad. Sci. U.S.A.">
        <title>Comparative genomics of biotechnologically important yeasts.</title>
        <authorList>
            <person name="Riley R."/>
            <person name="Haridas S."/>
            <person name="Wolfe K.H."/>
            <person name="Lopes M.R."/>
            <person name="Hittinger C.T."/>
            <person name="Goeker M."/>
            <person name="Salamov A.A."/>
            <person name="Wisecaver J.H."/>
            <person name="Long T.M."/>
            <person name="Calvey C.H."/>
            <person name="Aerts A.L."/>
            <person name="Barry K.W."/>
            <person name="Choi C."/>
            <person name="Clum A."/>
            <person name="Coughlan A.Y."/>
            <person name="Deshpande S."/>
            <person name="Douglass A.P."/>
            <person name="Hanson S.J."/>
            <person name="Klenk H.-P."/>
            <person name="LaButti K.M."/>
            <person name="Lapidus A."/>
            <person name="Lindquist E.A."/>
            <person name="Lipzen A.M."/>
            <person name="Meier-Kolthoff J.P."/>
            <person name="Ohm R.A."/>
            <person name="Otillar R.P."/>
            <person name="Pangilinan J.L."/>
            <person name="Peng Y."/>
            <person name="Rokas A."/>
            <person name="Rosa C.A."/>
            <person name="Scheuner C."/>
            <person name="Sibirny A.A."/>
            <person name="Slot J.C."/>
            <person name="Stielow J.B."/>
            <person name="Sun H."/>
            <person name="Kurtzman C.P."/>
            <person name="Blackwell M."/>
            <person name="Grigoriev I.V."/>
            <person name="Jeffries T.W."/>
        </authorList>
    </citation>
    <scope>NUCLEOTIDE SEQUENCE [LARGE SCALE GENOMIC DNA]</scope>
    <source>
        <strain evidence="3">NRRL Y-1626</strain>
    </source>
</reference>
<organism evidence="2 3">
    <name type="scientific">Hanseniaspora valbyensis NRRL Y-1626</name>
    <dbReference type="NCBI Taxonomy" id="766949"/>
    <lineage>
        <taxon>Eukaryota</taxon>
        <taxon>Fungi</taxon>
        <taxon>Dikarya</taxon>
        <taxon>Ascomycota</taxon>
        <taxon>Saccharomycotina</taxon>
        <taxon>Saccharomycetes</taxon>
        <taxon>Saccharomycodales</taxon>
        <taxon>Saccharomycodaceae</taxon>
        <taxon>Hanseniaspora</taxon>
    </lineage>
</organism>
<gene>
    <name evidence="2" type="ORF">HANVADRAFT_3029</name>
</gene>
<accession>A0A1B7TBR8</accession>
<feature type="transmembrane region" description="Helical" evidence="1">
    <location>
        <begin position="177"/>
        <end position="197"/>
    </location>
</feature>
<feature type="transmembrane region" description="Helical" evidence="1">
    <location>
        <begin position="109"/>
        <end position="130"/>
    </location>
</feature>
<evidence type="ECO:0000313" key="3">
    <source>
        <dbReference type="Proteomes" id="UP000092321"/>
    </source>
</evidence>